<dbReference type="AlphaFoldDB" id="X1C931"/>
<protein>
    <submittedName>
        <fullName evidence="1">Uncharacterized protein</fullName>
    </submittedName>
</protein>
<gene>
    <name evidence="1" type="ORF">S01H4_35717</name>
</gene>
<reference evidence="1" key="1">
    <citation type="journal article" date="2014" name="Front. Microbiol.">
        <title>High frequency of phylogenetically diverse reductive dehalogenase-homologous genes in deep subseafloor sedimentary metagenomes.</title>
        <authorList>
            <person name="Kawai M."/>
            <person name="Futagami T."/>
            <person name="Toyoda A."/>
            <person name="Takaki Y."/>
            <person name="Nishi S."/>
            <person name="Hori S."/>
            <person name="Arai W."/>
            <person name="Tsubouchi T."/>
            <person name="Morono Y."/>
            <person name="Uchiyama I."/>
            <person name="Ito T."/>
            <person name="Fujiyama A."/>
            <person name="Inagaki F."/>
            <person name="Takami H."/>
        </authorList>
    </citation>
    <scope>NUCLEOTIDE SEQUENCE</scope>
    <source>
        <strain evidence="1">Expedition CK06-06</strain>
    </source>
</reference>
<sequence length="167" mass="19890">STLSYKLMKAVAKEMKKRGNENYKFISRRDLLYTKKEVKRFFNDWQRSGVGDEMINISFNRDFYDPEQKDIIKMINMNRDHCNFFIGCIARFKTLDTQIKNLCSMKITIVRRGLAIIHTPNKTVYSKDIWDEQLNEKIERDWLKGGIKNPRYSRLTTFCVRSPEEAT</sequence>
<accession>X1C931</accession>
<dbReference type="EMBL" id="BART01019021">
    <property type="protein sequence ID" value="GAG80886.1"/>
    <property type="molecule type" value="Genomic_DNA"/>
</dbReference>
<organism evidence="1">
    <name type="scientific">marine sediment metagenome</name>
    <dbReference type="NCBI Taxonomy" id="412755"/>
    <lineage>
        <taxon>unclassified sequences</taxon>
        <taxon>metagenomes</taxon>
        <taxon>ecological metagenomes</taxon>
    </lineage>
</organism>
<evidence type="ECO:0000313" key="1">
    <source>
        <dbReference type="EMBL" id="GAG80886.1"/>
    </source>
</evidence>
<proteinExistence type="predicted"/>
<comment type="caution">
    <text evidence="1">The sequence shown here is derived from an EMBL/GenBank/DDBJ whole genome shotgun (WGS) entry which is preliminary data.</text>
</comment>
<feature type="non-terminal residue" evidence="1">
    <location>
        <position position="1"/>
    </location>
</feature>
<name>X1C931_9ZZZZ</name>